<feature type="compositionally biased region" description="Low complexity" evidence="1">
    <location>
        <begin position="647"/>
        <end position="657"/>
    </location>
</feature>
<evidence type="ECO:0000313" key="2">
    <source>
        <dbReference type="EMBL" id="OAV91964.1"/>
    </source>
</evidence>
<reference evidence="3" key="4">
    <citation type="submission" date="2025-05" db="UniProtKB">
        <authorList>
            <consortium name="EnsemblFungi"/>
        </authorList>
    </citation>
    <scope>IDENTIFICATION</scope>
    <source>
        <strain evidence="3">isolate 1-1 / race 1 (BBBD)</strain>
    </source>
</reference>
<dbReference type="OrthoDB" id="2507145at2759"/>
<feature type="compositionally biased region" description="Basic residues" evidence="1">
    <location>
        <begin position="394"/>
        <end position="405"/>
    </location>
</feature>
<dbReference type="AlphaFoldDB" id="A0A180GHB4"/>
<evidence type="ECO:0000256" key="1">
    <source>
        <dbReference type="SAM" id="MobiDB-lite"/>
    </source>
</evidence>
<dbReference type="Proteomes" id="UP000005240">
    <property type="component" value="Unassembled WGS sequence"/>
</dbReference>
<feature type="compositionally biased region" description="Basic and acidic residues" evidence="1">
    <location>
        <begin position="406"/>
        <end position="417"/>
    </location>
</feature>
<proteinExistence type="predicted"/>
<evidence type="ECO:0000313" key="3">
    <source>
        <dbReference type="EnsemblFungi" id="PTTG_27821-t43_1-p1"/>
    </source>
</evidence>
<feature type="compositionally biased region" description="Gly residues" evidence="1">
    <location>
        <begin position="36"/>
        <end position="52"/>
    </location>
</feature>
<feature type="region of interest" description="Disordered" evidence="1">
    <location>
        <begin position="385"/>
        <end position="493"/>
    </location>
</feature>
<reference evidence="2" key="2">
    <citation type="submission" date="2016-05" db="EMBL/GenBank/DDBJ databases">
        <title>Comparative analysis highlights variable genome content of wheat rusts and divergence of the mating loci.</title>
        <authorList>
            <person name="Cuomo C.A."/>
            <person name="Bakkeren G."/>
            <person name="Szabo L."/>
            <person name="Khalil H."/>
            <person name="Joly D."/>
            <person name="Goldberg J."/>
            <person name="Young S."/>
            <person name="Zeng Q."/>
            <person name="Fellers J."/>
        </authorList>
    </citation>
    <scope>NUCLEOTIDE SEQUENCE [LARGE SCALE GENOMIC DNA]</scope>
    <source>
        <strain evidence="2">1-1 BBBD Race 1</strain>
    </source>
</reference>
<feature type="region of interest" description="Disordered" evidence="1">
    <location>
        <begin position="599"/>
        <end position="695"/>
    </location>
</feature>
<dbReference type="EMBL" id="ADAS02000072">
    <property type="protein sequence ID" value="OAV91964.1"/>
    <property type="molecule type" value="Genomic_DNA"/>
</dbReference>
<feature type="compositionally biased region" description="Low complexity" evidence="1">
    <location>
        <begin position="544"/>
        <end position="561"/>
    </location>
</feature>
<feature type="compositionally biased region" description="Polar residues" evidence="1">
    <location>
        <begin position="659"/>
        <end position="677"/>
    </location>
</feature>
<name>A0A180GHB4_PUCT1</name>
<reference evidence="3 4" key="3">
    <citation type="journal article" date="2017" name="G3 (Bethesda)">
        <title>Comparative analysis highlights variable genome content of wheat rusts and divergence of the mating loci.</title>
        <authorList>
            <person name="Cuomo C.A."/>
            <person name="Bakkeren G."/>
            <person name="Khalil H.B."/>
            <person name="Panwar V."/>
            <person name="Joly D."/>
            <person name="Linning R."/>
            <person name="Sakthikumar S."/>
            <person name="Song X."/>
            <person name="Adiconis X."/>
            <person name="Fan L."/>
            <person name="Goldberg J.M."/>
            <person name="Levin J.Z."/>
            <person name="Young S."/>
            <person name="Zeng Q."/>
            <person name="Anikster Y."/>
            <person name="Bruce M."/>
            <person name="Wang M."/>
            <person name="Yin C."/>
            <person name="McCallum B."/>
            <person name="Szabo L.J."/>
            <person name="Hulbert S."/>
            <person name="Chen X."/>
            <person name="Fellers J.P."/>
        </authorList>
    </citation>
    <scope>NUCLEOTIDE SEQUENCE</scope>
    <source>
        <strain evidence="3">isolate 1-1 / race 1 (BBBD)</strain>
        <strain evidence="4">Isolate 1-1 / race 1 (BBBD)</strain>
    </source>
</reference>
<feature type="compositionally biased region" description="Basic and acidic residues" evidence="1">
    <location>
        <begin position="426"/>
        <end position="441"/>
    </location>
</feature>
<organism evidence="2">
    <name type="scientific">Puccinia triticina (isolate 1-1 / race 1 (BBBD))</name>
    <name type="common">Brown leaf rust fungus</name>
    <dbReference type="NCBI Taxonomy" id="630390"/>
    <lineage>
        <taxon>Eukaryota</taxon>
        <taxon>Fungi</taxon>
        <taxon>Dikarya</taxon>
        <taxon>Basidiomycota</taxon>
        <taxon>Pucciniomycotina</taxon>
        <taxon>Pucciniomycetes</taxon>
        <taxon>Pucciniales</taxon>
        <taxon>Pucciniaceae</taxon>
        <taxon>Puccinia</taxon>
    </lineage>
</organism>
<accession>A0A180GHB4</accession>
<gene>
    <name evidence="2" type="ORF">PTTG_27821</name>
</gene>
<sequence length="784" mass="85551">MVEDMAKRSTKRSNKATDNPEALAVDGAALPEGRGNSEGCGNQSGIGAIGGDGIRDMTATENLSSDATKKGKDVSIDTDSEDSFKEIPNPLKDGQVQDTASRYKAILLNLPLIIEPEAITVTEPSNVNTDTTSTALDKTAQEKTDRQEIWERAREAFNKGDKKSTNFFLRLYGKMDNNTSLSAPDRPDILRSSSSDAVNPGVNAAKRPIDKTTIVFIKGSLPNHFNVGFTPYFDRNIREFRGPILLTIFDKNWQRDAIHYYTNRRSRGDEKDGNYIGYEYPNEWTQTFSKWTTNHRNFYITFRDMYGYTEFAKWILVHKENVDKIVGEEGFMTAFRYNMIVRQNTFSYQVKTESGEISAVDISMYRDDVKREAWRITSTLGENNETDNPYAIGAKKRGRGGHRGRGFGERWGQERQNSDYGGYQDYHQEDNHNKRPRDHGYGENQAGRSNNYGGYQGAYNRDCGGYGRDQGSSRGFKKKDGPQGSTGLPKAAAAAAKVVPETASCSKSSSSTPSSACSLKPSPVALPACPTGLLPETTPPPPNTASLSLPSPAVSTPVLPSTSPPSPAPLILLLPPQPVATAKSLPSDAMLSTTTQTDFPAFQEPRRTQACPESTSPILSPLHVPPAPSTHSPELLNLPTQLPPPTLSKLSSTTPPSMANPTSPAAAVTTSLSTPLNQPELPYSIPSPSHLPRPSSPGTVNMGGLSIVEDTVAPEFSITTQFYNNNIDKYLKLLEGFNADELSDGEVSVELPNPTATNLPNPSPTNTATPLTKKKKKKKNNNNN</sequence>
<dbReference type="VEuPathDB" id="FungiDB:PTTG_27821"/>
<feature type="region of interest" description="Disordered" evidence="1">
    <location>
        <begin position="1"/>
        <end position="93"/>
    </location>
</feature>
<feature type="compositionally biased region" description="Low complexity" evidence="1">
    <location>
        <begin position="751"/>
        <end position="771"/>
    </location>
</feature>
<dbReference type="EnsemblFungi" id="PTTG_27821-t43_1">
    <property type="protein sequence ID" value="PTTG_27821-t43_1-p1"/>
    <property type="gene ID" value="PTTG_27821"/>
</dbReference>
<keyword evidence="4" id="KW-1185">Reference proteome</keyword>
<protein>
    <submittedName>
        <fullName evidence="2 3">Uncharacterized protein</fullName>
    </submittedName>
</protein>
<feature type="region of interest" description="Disordered" evidence="1">
    <location>
        <begin position="748"/>
        <end position="784"/>
    </location>
</feature>
<reference evidence="2" key="1">
    <citation type="submission" date="2009-11" db="EMBL/GenBank/DDBJ databases">
        <authorList>
            <consortium name="The Broad Institute Genome Sequencing Platform"/>
            <person name="Ward D."/>
            <person name="Feldgarden M."/>
            <person name="Earl A."/>
            <person name="Young S.K."/>
            <person name="Zeng Q."/>
            <person name="Koehrsen M."/>
            <person name="Alvarado L."/>
            <person name="Berlin A."/>
            <person name="Bochicchio J."/>
            <person name="Borenstein D."/>
            <person name="Chapman S.B."/>
            <person name="Chen Z."/>
            <person name="Engels R."/>
            <person name="Freedman E."/>
            <person name="Gellesch M."/>
            <person name="Goldberg J."/>
            <person name="Griggs A."/>
            <person name="Gujja S."/>
            <person name="Heilman E."/>
            <person name="Heiman D."/>
            <person name="Hepburn T."/>
            <person name="Howarth C."/>
            <person name="Jen D."/>
            <person name="Larson L."/>
            <person name="Lewis B."/>
            <person name="Mehta T."/>
            <person name="Park D."/>
            <person name="Pearson M."/>
            <person name="Roberts A."/>
            <person name="Saif S."/>
            <person name="Shea T."/>
            <person name="Shenoy N."/>
            <person name="Sisk P."/>
            <person name="Stolte C."/>
            <person name="Sykes S."/>
            <person name="Thomson T."/>
            <person name="Walk T."/>
            <person name="White J."/>
            <person name="Yandava C."/>
            <person name="Izard J."/>
            <person name="Baranova O.V."/>
            <person name="Blanton J.M."/>
            <person name="Tanner A.C."/>
            <person name="Dewhirst F.E."/>
            <person name="Haas B."/>
            <person name="Nusbaum C."/>
            <person name="Birren B."/>
        </authorList>
    </citation>
    <scope>NUCLEOTIDE SEQUENCE [LARGE SCALE GENOMIC DNA]</scope>
    <source>
        <strain evidence="2">1-1 BBBD Race 1</strain>
    </source>
</reference>
<feature type="region of interest" description="Disordered" evidence="1">
    <location>
        <begin position="530"/>
        <end position="564"/>
    </location>
</feature>
<evidence type="ECO:0000313" key="4">
    <source>
        <dbReference type="Proteomes" id="UP000005240"/>
    </source>
</evidence>
<feature type="compositionally biased region" description="Basic residues" evidence="1">
    <location>
        <begin position="772"/>
        <end position="784"/>
    </location>
</feature>
<dbReference type="STRING" id="630390.A0A180GHB4"/>